<name>A0AAX6HWH3_IRIPA</name>
<accession>A0AAX6HWH3</accession>
<dbReference type="EMBL" id="JANAVB010006430">
    <property type="protein sequence ID" value="KAJ6844887.1"/>
    <property type="molecule type" value="Genomic_DNA"/>
</dbReference>
<protein>
    <submittedName>
        <fullName evidence="1">Ribose-5-phosphate isomerase</fullName>
    </submittedName>
</protein>
<evidence type="ECO:0000313" key="2">
    <source>
        <dbReference type="Proteomes" id="UP001140949"/>
    </source>
</evidence>
<dbReference type="AlphaFoldDB" id="A0AAX6HWH3"/>
<keyword evidence="1" id="KW-0413">Isomerase</keyword>
<evidence type="ECO:0000313" key="1">
    <source>
        <dbReference type="EMBL" id="KAJ6844887.1"/>
    </source>
</evidence>
<dbReference type="PANTHER" id="PTHR46250">
    <property type="entry name" value="MYB/SANT-LIKE DNA-BINDING DOMAIN PROTEIN-RELATED"/>
    <property type="match status" value="1"/>
</dbReference>
<reference evidence="1" key="1">
    <citation type="journal article" date="2023" name="GigaByte">
        <title>Genome assembly of the bearded iris, Iris pallida Lam.</title>
        <authorList>
            <person name="Bruccoleri R.E."/>
            <person name="Oakeley E.J."/>
            <person name="Faust A.M.E."/>
            <person name="Altorfer M."/>
            <person name="Dessus-Babus S."/>
            <person name="Burckhardt D."/>
            <person name="Oertli M."/>
            <person name="Naumann U."/>
            <person name="Petersen F."/>
            <person name="Wong J."/>
        </authorList>
    </citation>
    <scope>NUCLEOTIDE SEQUENCE</scope>
    <source>
        <strain evidence="1">GSM-AAB239-AS_SAM_17_03QT</strain>
    </source>
</reference>
<organism evidence="1 2">
    <name type="scientific">Iris pallida</name>
    <name type="common">Sweet iris</name>
    <dbReference type="NCBI Taxonomy" id="29817"/>
    <lineage>
        <taxon>Eukaryota</taxon>
        <taxon>Viridiplantae</taxon>
        <taxon>Streptophyta</taxon>
        <taxon>Embryophyta</taxon>
        <taxon>Tracheophyta</taxon>
        <taxon>Spermatophyta</taxon>
        <taxon>Magnoliopsida</taxon>
        <taxon>Liliopsida</taxon>
        <taxon>Asparagales</taxon>
        <taxon>Iridaceae</taxon>
        <taxon>Iridoideae</taxon>
        <taxon>Irideae</taxon>
        <taxon>Iris</taxon>
    </lineage>
</organism>
<keyword evidence="2" id="KW-1185">Reference proteome</keyword>
<dbReference type="GO" id="GO:0016853">
    <property type="term" value="F:isomerase activity"/>
    <property type="evidence" value="ECO:0007669"/>
    <property type="project" value="UniProtKB-KW"/>
</dbReference>
<dbReference type="Proteomes" id="UP001140949">
    <property type="component" value="Unassembled WGS sequence"/>
</dbReference>
<comment type="caution">
    <text evidence="1">The sequence shown here is derived from an EMBL/GenBank/DDBJ whole genome shotgun (WGS) entry which is preliminary data.</text>
</comment>
<reference evidence="1" key="2">
    <citation type="submission" date="2023-04" db="EMBL/GenBank/DDBJ databases">
        <authorList>
            <person name="Bruccoleri R.E."/>
            <person name="Oakeley E.J."/>
            <person name="Faust A.-M."/>
            <person name="Dessus-Babus S."/>
            <person name="Altorfer M."/>
            <person name="Burckhardt D."/>
            <person name="Oertli M."/>
            <person name="Naumann U."/>
            <person name="Petersen F."/>
            <person name="Wong J."/>
        </authorList>
    </citation>
    <scope>NUCLEOTIDE SEQUENCE</scope>
    <source>
        <strain evidence="1">GSM-AAB239-AS_SAM_17_03QT</strain>
        <tissue evidence="1">Leaf</tissue>
    </source>
</reference>
<gene>
    <name evidence="1" type="ORF">M6B38_290845</name>
</gene>
<dbReference type="PANTHER" id="PTHR46250:SF18">
    <property type="entry name" value="MYB_SANT-LIKE DOMAIN-CONTAINING PROTEIN"/>
    <property type="match status" value="1"/>
</dbReference>
<sequence>MKKQYCAIAEMLGPNASGFGWNDELKCVMCDKDIFQDWVKSHPNTKGLRNKPFLYYDDLGAIFGKNRQGVKQLRDRLMLLMQWRRRQQMRCKFMIWMTYENVNVHLLEMFLGVVGGRGKGLRQPKVLLLKVLSM</sequence>
<proteinExistence type="predicted"/>